<dbReference type="InterPro" id="IPR033740">
    <property type="entry name" value="Pept_M24B"/>
</dbReference>
<dbReference type="OrthoDB" id="9806388at2"/>
<dbReference type="SUPFAM" id="SSF53092">
    <property type="entry name" value="Creatinase/prolidase N-terminal domain"/>
    <property type="match status" value="1"/>
</dbReference>
<dbReference type="PANTHER" id="PTHR43763">
    <property type="entry name" value="XAA-PRO AMINOPEPTIDASE 1"/>
    <property type="match status" value="1"/>
</dbReference>
<keyword evidence="2" id="KW-0479">Metal-binding</keyword>
<evidence type="ECO:0000259" key="6">
    <source>
        <dbReference type="Pfam" id="PF16188"/>
    </source>
</evidence>
<evidence type="ECO:0000259" key="4">
    <source>
        <dbReference type="Pfam" id="PF00557"/>
    </source>
</evidence>
<keyword evidence="7" id="KW-0031">Aminopeptidase</keyword>
<reference evidence="7 8" key="1">
    <citation type="submission" date="2016-10" db="EMBL/GenBank/DDBJ databases">
        <authorList>
            <person name="de Groot N.N."/>
        </authorList>
    </citation>
    <scope>NUCLEOTIDE SEQUENCE [LARGE SCALE GENOMIC DNA]</scope>
    <source>
        <strain evidence="7 8">DSM 17890</strain>
    </source>
</reference>
<evidence type="ECO:0000313" key="7">
    <source>
        <dbReference type="EMBL" id="SDX78269.1"/>
    </source>
</evidence>
<dbReference type="GO" id="GO:0046872">
    <property type="term" value="F:metal ion binding"/>
    <property type="evidence" value="ECO:0007669"/>
    <property type="project" value="UniProtKB-KW"/>
</dbReference>
<dbReference type="RefSeq" id="WP_092684667.1">
    <property type="nucleotide sequence ID" value="NZ_FNMZ01000010.1"/>
</dbReference>
<dbReference type="CDD" id="cd01085">
    <property type="entry name" value="APP"/>
    <property type="match status" value="1"/>
</dbReference>
<dbReference type="AlphaFoldDB" id="A0A1H3EK25"/>
<dbReference type="InterPro" id="IPR000587">
    <property type="entry name" value="Creatinase_N"/>
</dbReference>
<dbReference type="Gene3D" id="3.90.230.10">
    <property type="entry name" value="Creatinase/methionine aminopeptidase superfamily"/>
    <property type="match status" value="1"/>
</dbReference>
<dbReference type="InterPro" id="IPR036005">
    <property type="entry name" value="Creatinase/aminopeptidase-like"/>
</dbReference>
<evidence type="ECO:0000256" key="3">
    <source>
        <dbReference type="ARBA" id="ARBA00022801"/>
    </source>
</evidence>
<organism evidence="7 8">
    <name type="scientific">Albimonas donghaensis</name>
    <dbReference type="NCBI Taxonomy" id="356660"/>
    <lineage>
        <taxon>Bacteria</taxon>
        <taxon>Pseudomonadati</taxon>
        <taxon>Pseudomonadota</taxon>
        <taxon>Alphaproteobacteria</taxon>
        <taxon>Rhodobacterales</taxon>
        <taxon>Paracoccaceae</taxon>
        <taxon>Albimonas</taxon>
    </lineage>
</organism>
<comment type="similarity">
    <text evidence="1">Belongs to the peptidase M24B family.</text>
</comment>
<dbReference type="GO" id="GO:0070006">
    <property type="term" value="F:metalloaminopeptidase activity"/>
    <property type="evidence" value="ECO:0007669"/>
    <property type="project" value="InterPro"/>
</dbReference>
<dbReference type="FunFam" id="3.90.230.10:FF:000009">
    <property type="entry name" value="xaa-Pro aminopeptidase 2"/>
    <property type="match status" value="1"/>
</dbReference>
<evidence type="ECO:0000313" key="8">
    <source>
        <dbReference type="Proteomes" id="UP000199118"/>
    </source>
</evidence>
<dbReference type="InterPro" id="IPR032416">
    <property type="entry name" value="Peptidase_M24_C"/>
</dbReference>
<keyword evidence="8" id="KW-1185">Reference proteome</keyword>
<dbReference type="InterPro" id="IPR050422">
    <property type="entry name" value="X-Pro_aminopeptidase_P"/>
</dbReference>
<dbReference type="Proteomes" id="UP000199118">
    <property type="component" value="Unassembled WGS sequence"/>
</dbReference>
<accession>A0A1H3EK25</accession>
<keyword evidence="3" id="KW-0378">Hydrolase</keyword>
<dbReference type="InterPro" id="IPR029149">
    <property type="entry name" value="Creatin/AminoP/Spt16_N"/>
</dbReference>
<name>A0A1H3EK25_9RHOB</name>
<dbReference type="EMBL" id="FNMZ01000010">
    <property type="protein sequence ID" value="SDX78269.1"/>
    <property type="molecule type" value="Genomic_DNA"/>
</dbReference>
<feature type="domain" description="Peptidase M24 C-terminal" evidence="6">
    <location>
        <begin position="541"/>
        <end position="602"/>
    </location>
</feature>
<gene>
    <name evidence="7" type="ORF">SAMN05444336_11036</name>
</gene>
<dbReference type="Pfam" id="PF01321">
    <property type="entry name" value="Creatinase_N"/>
    <property type="match status" value="1"/>
</dbReference>
<dbReference type="Pfam" id="PF16188">
    <property type="entry name" value="Peptidase_M24_C"/>
    <property type="match status" value="1"/>
</dbReference>
<dbReference type="Gene3D" id="3.40.350.10">
    <property type="entry name" value="Creatinase/prolidase N-terminal domain"/>
    <property type="match status" value="2"/>
</dbReference>
<dbReference type="PANTHER" id="PTHR43763:SF6">
    <property type="entry name" value="XAA-PRO AMINOPEPTIDASE 1"/>
    <property type="match status" value="1"/>
</dbReference>
<dbReference type="STRING" id="356660.SAMN05444336_11036"/>
<feature type="domain" description="Creatinase N-terminal" evidence="5">
    <location>
        <begin position="17"/>
        <end position="154"/>
    </location>
</feature>
<evidence type="ECO:0000259" key="5">
    <source>
        <dbReference type="Pfam" id="PF01321"/>
    </source>
</evidence>
<proteinExistence type="inferred from homology"/>
<sequence>MFQNFETQGDRAAGPARLKALRAEMARVGADGFLIPRGDAHMGETVAPRDQRLLWLTGFTGSAGLAIALADRAAICVDGRYTLQVRDQVDGDAFDYVQIETQRPEAWLKAALRPGRKLAYDPWLHGHDGLEALRKAAEEAGAELIATDNLIDRIWDDQPAPPMGQVIVQPEDLAGESSAAKRARLGRELEEAGLDAAVITLPDSIAWLLNIRGADVTRMPAPHAFALLRPSGEAQLFVAAAKLTDEVRAHLGNQVEIAEPEALGPALDALKGAQVLVDRASAPVWVSQRLEAAGATLERGQDPCVLPKARKNAAELDGAREAHRRDGAALARFLRWLELTAPEGDLTEIDVVQALEGFRRETGVLRDISFDTICGAGPDGAIVHYRVTEATDRRIAPGDLVLVDSGAQYQDGTTDVTRTLATGPIPEGAARAFTLVLRGMIDISRARWPNGLAGRDLDAMARAALWRAGLDYDHGTGHGVGAYLGVHEGPAALSKRSTVPIETGMILSNEPGYYREGAFGIRIENLLIVTPPSVPDGGEREMLGFETLTLAPIDRRLIETELLEPAQRAWLDAYHARVAAEIAPLLSDPAERAWLISACAPLG</sequence>
<protein>
    <submittedName>
        <fullName evidence="7">Xaa-Pro aminopeptidase</fullName>
    </submittedName>
</protein>
<evidence type="ECO:0000256" key="1">
    <source>
        <dbReference type="ARBA" id="ARBA00008766"/>
    </source>
</evidence>
<keyword evidence="7" id="KW-0645">Protease</keyword>
<dbReference type="Pfam" id="PF16189">
    <property type="entry name" value="Creatinase_N_2"/>
    <property type="match status" value="1"/>
</dbReference>
<evidence type="ECO:0000256" key="2">
    <source>
        <dbReference type="ARBA" id="ARBA00022723"/>
    </source>
</evidence>
<feature type="domain" description="Peptidase M24" evidence="4">
    <location>
        <begin position="319"/>
        <end position="530"/>
    </location>
</feature>
<dbReference type="Pfam" id="PF00557">
    <property type="entry name" value="Peptidase_M24"/>
    <property type="match status" value="1"/>
</dbReference>
<dbReference type="GO" id="GO:0005737">
    <property type="term" value="C:cytoplasm"/>
    <property type="evidence" value="ECO:0007669"/>
    <property type="project" value="UniProtKB-ARBA"/>
</dbReference>
<dbReference type="InterPro" id="IPR000994">
    <property type="entry name" value="Pept_M24"/>
</dbReference>
<dbReference type="SUPFAM" id="SSF55920">
    <property type="entry name" value="Creatinase/aminopeptidase"/>
    <property type="match status" value="1"/>
</dbReference>